<proteinExistence type="predicted"/>
<protein>
    <submittedName>
        <fullName evidence="2">Uncharacterized protein</fullName>
    </submittedName>
</protein>
<evidence type="ECO:0000256" key="1">
    <source>
        <dbReference type="SAM" id="MobiDB-lite"/>
    </source>
</evidence>
<organism evidence="2 3">
    <name type="scientific">Actinokineospora auranticolor</name>
    <dbReference type="NCBI Taxonomy" id="155976"/>
    <lineage>
        <taxon>Bacteria</taxon>
        <taxon>Bacillati</taxon>
        <taxon>Actinomycetota</taxon>
        <taxon>Actinomycetes</taxon>
        <taxon>Pseudonocardiales</taxon>
        <taxon>Pseudonocardiaceae</taxon>
        <taxon>Actinokineospora</taxon>
    </lineage>
</organism>
<dbReference type="Proteomes" id="UP000239203">
    <property type="component" value="Unassembled WGS sequence"/>
</dbReference>
<name>A0A2S6GPM0_9PSEU</name>
<dbReference type="EMBL" id="PTIX01000008">
    <property type="protein sequence ID" value="PPK67120.1"/>
    <property type="molecule type" value="Genomic_DNA"/>
</dbReference>
<feature type="region of interest" description="Disordered" evidence="1">
    <location>
        <begin position="63"/>
        <end position="94"/>
    </location>
</feature>
<evidence type="ECO:0000313" key="2">
    <source>
        <dbReference type="EMBL" id="PPK67120.1"/>
    </source>
</evidence>
<comment type="caution">
    <text evidence="2">The sequence shown here is derived from an EMBL/GenBank/DDBJ whole genome shotgun (WGS) entry which is preliminary data.</text>
</comment>
<sequence>MIDSAAVAGAASADIAEPEPWRAVAGWVREGNRGECHAGAVVGMRRSGCSTRRLVARRVDVSGAEASGDQRCGQVHRRQEADGGDGEARGGSGGRGVVVSMTSMGAEGTPAAIRRLIVTRCAVGPWHWAAGPKRTRRMWPEPPGSTPRGVVRPSSTPGRPTDSAPNGTDPVRLVGNARAGAAGAEQPRAPPPARFEKHAPAGEALLPARRSGPSSWLSAPAQASPPRRDWEKPLCTQAFRLALASVEMLVKWRWSNPSGL</sequence>
<accession>A0A2S6GPM0</accession>
<reference evidence="2 3" key="1">
    <citation type="submission" date="2018-02" db="EMBL/GenBank/DDBJ databases">
        <title>Genomic Encyclopedia of Archaeal and Bacterial Type Strains, Phase II (KMG-II): from individual species to whole genera.</title>
        <authorList>
            <person name="Goeker M."/>
        </authorList>
    </citation>
    <scope>NUCLEOTIDE SEQUENCE [LARGE SCALE GENOMIC DNA]</scope>
    <source>
        <strain evidence="2 3">YU 961-1</strain>
    </source>
</reference>
<evidence type="ECO:0000313" key="3">
    <source>
        <dbReference type="Proteomes" id="UP000239203"/>
    </source>
</evidence>
<keyword evidence="3" id="KW-1185">Reference proteome</keyword>
<feature type="compositionally biased region" description="Polar residues" evidence="1">
    <location>
        <begin position="153"/>
        <end position="166"/>
    </location>
</feature>
<feature type="region of interest" description="Disordered" evidence="1">
    <location>
        <begin position="133"/>
        <end position="173"/>
    </location>
</feature>
<dbReference type="AlphaFoldDB" id="A0A2S6GPM0"/>
<gene>
    <name evidence="2" type="ORF">CLV40_108117</name>
</gene>
<feature type="region of interest" description="Disordered" evidence="1">
    <location>
        <begin position="206"/>
        <end position="230"/>
    </location>
</feature>